<reference evidence="1 2" key="1">
    <citation type="submission" date="2021-06" db="EMBL/GenBank/DDBJ databases">
        <title>Caerostris extrusa draft genome.</title>
        <authorList>
            <person name="Kono N."/>
            <person name="Arakawa K."/>
        </authorList>
    </citation>
    <scope>NUCLEOTIDE SEQUENCE [LARGE SCALE GENOMIC DNA]</scope>
</reference>
<keyword evidence="2" id="KW-1185">Reference proteome</keyword>
<sequence length="131" mass="15115">MGGFQSNESSALKQMERRLDLSKRIHVIRFHSYNMDEAFWINRKDNDYCDREKNSTVTNYMVKNIINEHSEKVALSFKWRAATAVTVARCLKSHLSKQLSRRPSSNTACACSEYISQHSVDVHQGKFTLGQ</sequence>
<dbReference type="Proteomes" id="UP001054945">
    <property type="component" value="Unassembled WGS sequence"/>
</dbReference>
<accession>A0AAV4WUM7</accession>
<comment type="caution">
    <text evidence="1">The sequence shown here is derived from an EMBL/GenBank/DDBJ whole genome shotgun (WGS) entry which is preliminary data.</text>
</comment>
<name>A0AAV4WUM7_CAEEX</name>
<organism evidence="1 2">
    <name type="scientific">Caerostris extrusa</name>
    <name type="common">Bark spider</name>
    <name type="synonym">Caerostris bankana</name>
    <dbReference type="NCBI Taxonomy" id="172846"/>
    <lineage>
        <taxon>Eukaryota</taxon>
        <taxon>Metazoa</taxon>
        <taxon>Ecdysozoa</taxon>
        <taxon>Arthropoda</taxon>
        <taxon>Chelicerata</taxon>
        <taxon>Arachnida</taxon>
        <taxon>Araneae</taxon>
        <taxon>Araneomorphae</taxon>
        <taxon>Entelegynae</taxon>
        <taxon>Araneoidea</taxon>
        <taxon>Araneidae</taxon>
        <taxon>Caerostris</taxon>
    </lineage>
</organism>
<evidence type="ECO:0000313" key="2">
    <source>
        <dbReference type="Proteomes" id="UP001054945"/>
    </source>
</evidence>
<gene>
    <name evidence="1" type="ORF">CEXT_283501</name>
</gene>
<dbReference type="AlphaFoldDB" id="A0AAV4WUM7"/>
<protein>
    <submittedName>
        <fullName evidence="1">Uncharacterized protein</fullName>
    </submittedName>
</protein>
<proteinExistence type="predicted"/>
<evidence type="ECO:0000313" key="1">
    <source>
        <dbReference type="EMBL" id="GIY85514.1"/>
    </source>
</evidence>
<dbReference type="EMBL" id="BPLR01016663">
    <property type="protein sequence ID" value="GIY85514.1"/>
    <property type="molecule type" value="Genomic_DNA"/>
</dbReference>